<dbReference type="PROSITE" id="PS00479">
    <property type="entry name" value="ZF_DAG_PE_1"/>
    <property type="match status" value="1"/>
</dbReference>
<dbReference type="InterPro" id="IPR030564">
    <property type="entry name" value="Myotubularin"/>
</dbReference>
<dbReference type="GO" id="GO:0005085">
    <property type="term" value="F:guanyl-nucleotide exchange factor activity"/>
    <property type="evidence" value="ECO:0007669"/>
    <property type="project" value="TreeGrafter"/>
</dbReference>
<dbReference type="GO" id="GO:0016020">
    <property type="term" value="C:membrane"/>
    <property type="evidence" value="ECO:0007669"/>
    <property type="project" value="TreeGrafter"/>
</dbReference>
<sequence length="2008" mass="225072">MSRLVDYFAVVGYDHDKEQAGKVLQRFPENEWPDTPFHQGIEMFCQPQGWKTYQSPKVPEFFVSVLTDIDALRHYCACLTFTETFLPTASSNEEDEDVSAVAPPVRYAPKSICLISRHEHFDTFRQCLGIIYAIYVDRLQYKLEVIIGNLLGYIQVPPAGGPQTSFSIGADDRQAVQPAGSASLPISRDSVVNFCKEIGLSNVILLLCATLADSKILFYSSSYLRLVNASHALTTICYPLKYSHVYVPVLPAPLLEVLNSPTPYIMGIHVSLKEQVLDLLDVIFVDLDGCRVEVPESVTISPAPDAIYARTMTSLKMVLDPSLLISDHAFPQTAEESSPRRGSLQILPNNATGSPHMTDKELRAVFIQFFCELFAGYRSCLTVVRIHPDPVITFEKAKFLGQRNYVGDEFVTKVVGSMAFGKFIQEYAPPFRVQNVFDEIYSDYAGIPSDCSPQEYGGFPLARLREIANRLYANENPQSQPYVQKCLRPSDVALARRVADYTFPWMDAKNVEDIIQTGLQKQSQLNKWPGIRSPQNVVIPLGYSVSNASAPMVAVNSARRLEVLSNCISHIFEGRFNDANKLLPAVTRVLAIPSARLALAAELSLRVQSNRAMLEHQQFELVVKLINCALQDDSVLDEYGVAAAFMPLVTAFCRKLCTGVIQFAYTRVQEHEIWSSLAFWESAFYKDVQQNITALYWPSLLTSGSPIRRPTLIKQNGISSERRPSEDDLKAFSASLTSPTALDIAADQLRSEQSGLSPAEQREMVDREESTVFSQAIHYANRIVYLRVPLDVSSSRVRRRNSIGTDTNSNSNLTNSYPESDTGSMSEESGFQEADDKSSRDISSTVIKFVTKFVDKVCGESHVTQEHIKQLHHMIPGVVAMHVEGLEAVYKESKHLQPIQKTKILKPMLLAGEELVFQDGLRAHLLVDGREEATGGASGGLSFLPCDGALFLTNYRVIFMGVPVDSYVSDYVVLRSFPVSALTKEKKLTGQYISQANMYSSECLQLRSATFQLIKVGFDEEVSADLIDQFRKFLEQMRYPMHISEILNHASLSAQNTTLAPGKNGKKSSIRGFAKKTLQRTAQAAGIKTKSVKKETKHYNPSATPLPDRRLQLNMTVDRSKPAFEEEGSDDDSDTLGPNGRDNQSFERVIERSYVKDYRRMGLIASASAPRRADEYRLCQANLHYKVCPSYPALIVVPNNISDDAVRSLARHFKETRLPAVVWKHPRTHAVLIRSGSYQNARMGSVFKNSSMTNAGSMMTIPASSHDVSVTVSSQADLEKYLSAVVHSMPNGINRRPSTSGSILTVNQFAYSQGTPESIRKHSTSTPWNRAVQTLKSSAGKSGGTVSKRSSQLFPSARGGSLLHAGTSEIFPDNLSEADRASLSQGGGRELTHLYVLAEKSSIKAMRSEALRCDFIPLEYPDIRRVKSGHKKLLQVLVPSAKEADEILQKQGGYFGQIESLDWLKQIQRLLKISGAVVDLMDAQGASVLLALEEGWDVTCQVSALSQLFMDPHYRTIAGFADLVEKEFASFGHRFGHRSNLTQASQNSGIAPVLLQFLDCVAQVHRQFPISFEFNEYFLKYLAFHSASNRFTNFLTDSEAERVDLGLFDNRKMAHSPYEPDLKQWPVSCGSIWEYIAFVHKSSPKFYNFMYTRPLLEEQVLRPFSTNHSVFLWDFYLEESLAFGSLYDLELIDPDYGPESTDPIPKNGTKRRIINACYNNASQTIQNSYAVLFEEIQQLEMEMGRGVEDWKEHWDRMDQLVPLPLTTPSSQMIRSHSRRLQTQITLEILDKGRHNDSSQPMGHPHRFIQENYTTPFHCYFCNQVLWGNAFTCADCGYRSHEKCAEQVPNTCSKVKVMTSQHTEPTVSRHILVGRDDLRDVSPSSPKRQGTYVDNGPSLSDSRAMEGFLNKRGAMLKQWKMKWFVLDSIKHQLRYYDSREDVQIGGIIDLAEVISVGPTGPGIILQSAPKNTDDRACFDVRTLKRTYNLCARNPAAAQEWMEKIQLYLQ</sequence>
<dbReference type="InterPro" id="IPR043153">
    <property type="entry name" value="DENN_C"/>
</dbReference>
<dbReference type="InterPro" id="IPR005113">
    <property type="entry name" value="uDENN_dom"/>
</dbReference>
<feature type="domain" description="PH" evidence="6">
    <location>
        <begin position="1901"/>
        <end position="2008"/>
    </location>
</feature>
<accession>A0A1W0WTK0</accession>
<dbReference type="CDD" id="cd01235">
    <property type="entry name" value="PH_Sbf1_hMTMR5"/>
    <property type="match status" value="1"/>
</dbReference>
<dbReference type="Pfam" id="PF00130">
    <property type="entry name" value="C1_1"/>
    <property type="match status" value="1"/>
</dbReference>
<dbReference type="SMART" id="SM00801">
    <property type="entry name" value="dDENN"/>
    <property type="match status" value="1"/>
</dbReference>
<proteinExistence type="inferred from homology"/>
<evidence type="ECO:0000259" key="7">
    <source>
        <dbReference type="PROSITE" id="PS50081"/>
    </source>
</evidence>
<dbReference type="OrthoDB" id="74314at2759"/>
<dbReference type="Pfam" id="PF00169">
    <property type="entry name" value="PH"/>
    <property type="match status" value="1"/>
</dbReference>
<evidence type="ECO:0000256" key="2">
    <source>
        <dbReference type="ARBA" id="ARBA00022553"/>
    </source>
</evidence>
<dbReference type="InterPro" id="IPR001194">
    <property type="entry name" value="cDENN_dom"/>
</dbReference>
<protein>
    <submittedName>
        <fullName evidence="10">Myotubularin-related protein 13</fullName>
    </submittedName>
</protein>
<organism evidence="10 11">
    <name type="scientific">Hypsibius exemplaris</name>
    <name type="common">Freshwater tardigrade</name>
    <dbReference type="NCBI Taxonomy" id="2072580"/>
    <lineage>
        <taxon>Eukaryota</taxon>
        <taxon>Metazoa</taxon>
        <taxon>Ecdysozoa</taxon>
        <taxon>Tardigrada</taxon>
        <taxon>Eutardigrada</taxon>
        <taxon>Parachela</taxon>
        <taxon>Hypsibioidea</taxon>
        <taxon>Hypsibiidae</taxon>
        <taxon>Hypsibius</taxon>
    </lineage>
</organism>
<dbReference type="InterPro" id="IPR005112">
    <property type="entry name" value="dDENN_dom"/>
</dbReference>
<dbReference type="Gene3D" id="3.30.60.20">
    <property type="match status" value="1"/>
</dbReference>
<comment type="caution">
    <text evidence="10">The sequence shown here is derived from an EMBL/GenBank/DDBJ whole genome shotgun (WGS) entry which is preliminary data.</text>
</comment>
<dbReference type="PANTHER" id="PTHR10807">
    <property type="entry name" value="MYOTUBULARIN-RELATED"/>
    <property type="match status" value="1"/>
</dbReference>
<keyword evidence="11" id="KW-1185">Reference proteome</keyword>
<feature type="domain" description="Myotubularin phosphatase" evidence="9">
    <location>
        <begin position="1148"/>
        <end position="1677"/>
    </location>
</feature>
<dbReference type="InterPro" id="IPR022096">
    <property type="entry name" value="SBF1/SBF2"/>
</dbReference>
<dbReference type="Pfam" id="PF03456">
    <property type="entry name" value="uDENN"/>
    <property type="match status" value="1"/>
</dbReference>
<feature type="region of interest" description="Disordered" evidence="5">
    <location>
        <begin position="1874"/>
        <end position="1897"/>
    </location>
</feature>
<dbReference type="SUPFAM" id="SSF52799">
    <property type="entry name" value="(Phosphotyrosine protein) phosphatases II"/>
    <property type="match status" value="1"/>
</dbReference>
<feature type="region of interest" description="Disordered" evidence="5">
    <location>
        <begin position="1121"/>
        <end position="1145"/>
    </location>
</feature>
<comment type="similarity">
    <text evidence="1">Belongs to the protein-tyrosine phosphatase family. Non-receptor class myotubularin subfamily.</text>
</comment>
<evidence type="ECO:0000256" key="3">
    <source>
        <dbReference type="ARBA" id="ARBA00022723"/>
    </source>
</evidence>
<feature type="compositionally biased region" description="Polar residues" evidence="5">
    <location>
        <begin position="817"/>
        <end position="829"/>
    </location>
</feature>
<dbReference type="Gene3D" id="2.30.29.30">
    <property type="entry name" value="Pleckstrin-homology domain (PH domain)/Phosphotyrosine-binding domain (PTB)"/>
    <property type="match status" value="1"/>
</dbReference>
<dbReference type="Proteomes" id="UP000192578">
    <property type="component" value="Unassembled WGS sequence"/>
</dbReference>
<dbReference type="PROSITE" id="PS50211">
    <property type="entry name" value="DENN"/>
    <property type="match status" value="1"/>
</dbReference>
<gene>
    <name evidence="10" type="ORF">BV898_07482</name>
</gene>
<feature type="compositionally biased region" description="Low complexity" evidence="5">
    <location>
        <begin position="805"/>
        <end position="816"/>
    </location>
</feature>
<dbReference type="PROSITE" id="PS51339">
    <property type="entry name" value="PPASE_MYOTUBULARIN"/>
    <property type="match status" value="1"/>
</dbReference>
<feature type="domain" description="Phorbol-ester/DAG-type" evidence="7">
    <location>
        <begin position="1804"/>
        <end position="1851"/>
    </location>
</feature>
<dbReference type="SUPFAM" id="SSF57889">
    <property type="entry name" value="Cysteine-rich domain"/>
    <property type="match status" value="1"/>
</dbReference>
<dbReference type="InterPro" id="IPR011993">
    <property type="entry name" value="PH-like_dom_sf"/>
</dbReference>
<dbReference type="EMBL" id="MTYJ01000049">
    <property type="protein sequence ID" value="OQV18473.1"/>
    <property type="molecule type" value="Genomic_DNA"/>
</dbReference>
<reference evidence="11" key="1">
    <citation type="submission" date="2017-01" db="EMBL/GenBank/DDBJ databases">
        <title>Comparative genomics of anhydrobiosis in the tardigrade Hypsibius dujardini.</title>
        <authorList>
            <person name="Yoshida Y."/>
            <person name="Koutsovoulos G."/>
            <person name="Laetsch D."/>
            <person name="Stevens L."/>
            <person name="Kumar S."/>
            <person name="Horikawa D."/>
            <person name="Ishino K."/>
            <person name="Komine S."/>
            <person name="Tomita M."/>
            <person name="Blaxter M."/>
            <person name="Arakawa K."/>
        </authorList>
    </citation>
    <scope>NUCLEOTIDE SEQUENCE [LARGE SCALE GENOMIC DNA]</scope>
    <source>
        <strain evidence="11">Z151</strain>
    </source>
</reference>
<feature type="compositionally biased region" description="Acidic residues" evidence="5">
    <location>
        <begin position="1125"/>
        <end position="1134"/>
    </location>
</feature>
<dbReference type="PROSITE" id="PS50003">
    <property type="entry name" value="PH_DOMAIN"/>
    <property type="match status" value="1"/>
</dbReference>
<keyword evidence="4" id="KW-0862">Zinc</keyword>
<keyword evidence="3" id="KW-0479">Metal-binding</keyword>
<dbReference type="Pfam" id="PF02141">
    <property type="entry name" value="DENN"/>
    <property type="match status" value="1"/>
</dbReference>
<evidence type="ECO:0000313" key="11">
    <source>
        <dbReference type="Proteomes" id="UP000192578"/>
    </source>
</evidence>
<evidence type="ECO:0000256" key="4">
    <source>
        <dbReference type="ARBA" id="ARBA00022833"/>
    </source>
</evidence>
<evidence type="ECO:0000256" key="1">
    <source>
        <dbReference type="ARBA" id="ARBA00007471"/>
    </source>
</evidence>
<dbReference type="InterPro" id="IPR004182">
    <property type="entry name" value="GRAM"/>
</dbReference>
<keyword evidence="2" id="KW-0597">Phosphoprotein</keyword>
<dbReference type="InterPro" id="IPR001849">
    <property type="entry name" value="PH_domain"/>
</dbReference>
<dbReference type="GO" id="GO:0046872">
    <property type="term" value="F:metal ion binding"/>
    <property type="evidence" value="ECO:0007669"/>
    <property type="project" value="UniProtKB-KW"/>
</dbReference>
<dbReference type="Pfam" id="PF02893">
    <property type="entry name" value="GRAM"/>
    <property type="match status" value="1"/>
</dbReference>
<dbReference type="GO" id="GO:0005737">
    <property type="term" value="C:cytoplasm"/>
    <property type="evidence" value="ECO:0007669"/>
    <property type="project" value="TreeGrafter"/>
</dbReference>
<dbReference type="InterPro" id="IPR002219">
    <property type="entry name" value="PKC_DAG/PE"/>
</dbReference>
<dbReference type="InterPro" id="IPR046349">
    <property type="entry name" value="C1-like_sf"/>
</dbReference>
<evidence type="ECO:0000259" key="9">
    <source>
        <dbReference type="PROSITE" id="PS51339"/>
    </source>
</evidence>
<dbReference type="PROSITE" id="PS50081">
    <property type="entry name" value="ZF_DAG_PE_2"/>
    <property type="match status" value="1"/>
</dbReference>
<evidence type="ECO:0000313" key="10">
    <source>
        <dbReference type="EMBL" id="OQV18473.1"/>
    </source>
</evidence>
<dbReference type="InterPro" id="IPR010569">
    <property type="entry name" value="Myotubularin-like_Pase_dom"/>
</dbReference>
<dbReference type="PANTHER" id="PTHR10807:SF109">
    <property type="entry name" value="SET DOMAIN BINDING FACTOR, ISOFORM A"/>
    <property type="match status" value="1"/>
</dbReference>
<name>A0A1W0WTK0_HYPEX</name>
<evidence type="ECO:0000259" key="8">
    <source>
        <dbReference type="PROSITE" id="PS50211"/>
    </source>
</evidence>
<dbReference type="SMART" id="SM00800">
    <property type="entry name" value="uDENN"/>
    <property type="match status" value="1"/>
</dbReference>
<dbReference type="InterPro" id="IPR029021">
    <property type="entry name" value="Prot-tyrosine_phosphatase-like"/>
</dbReference>
<feature type="region of interest" description="Disordered" evidence="5">
    <location>
        <begin position="796"/>
        <end position="838"/>
    </location>
</feature>
<evidence type="ECO:0000256" key="5">
    <source>
        <dbReference type="SAM" id="MobiDB-lite"/>
    </source>
</evidence>
<dbReference type="InterPro" id="IPR037516">
    <property type="entry name" value="Tripartite_DENN"/>
</dbReference>
<dbReference type="SMART" id="SM00799">
    <property type="entry name" value="DENN"/>
    <property type="match status" value="1"/>
</dbReference>
<dbReference type="Pfam" id="PF06602">
    <property type="entry name" value="Myotub-related"/>
    <property type="match status" value="1"/>
</dbReference>
<feature type="region of interest" description="Disordered" evidence="5">
    <location>
        <begin position="1084"/>
        <end position="1107"/>
    </location>
</feature>
<dbReference type="Gene3D" id="3.30.450.200">
    <property type="match status" value="1"/>
</dbReference>
<dbReference type="SMART" id="SM00233">
    <property type="entry name" value="PH"/>
    <property type="match status" value="1"/>
</dbReference>
<dbReference type="Pfam" id="PF12335">
    <property type="entry name" value="SBF2"/>
    <property type="match status" value="1"/>
</dbReference>
<dbReference type="Gene3D" id="3.40.50.11500">
    <property type="match status" value="1"/>
</dbReference>
<dbReference type="SUPFAM" id="SSF50729">
    <property type="entry name" value="PH domain-like"/>
    <property type="match status" value="2"/>
</dbReference>
<dbReference type="SMART" id="SM00109">
    <property type="entry name" value="C1"/>
    <property type="match status" value="1"/>
</dbReference>
<feature type="domain" description="UDENN" evidence="8">
    <location>
        <begin position="6"/>
        <end position="434"/>
    </location>
</feature>
<evidence type="ECO:0000259" key="6">
    <source>
        <dbReference type="PROSITE" id="PS50003"/>
    </source>
</evidence>